<dbReference type="PANTHER" id="PTHR34009:SF2">
    <property type="entry name" value="PROTEIN STAR"/>
    <property type="match status" value="1"/>
</dbReference>
<keyword evidence="5" id="KW-1185">Reference proteome</keyword>
<gene>
    <name evidence="2" type="ORF">C1SCF055_LOCUS36318</name>
</gene>
<evidence type="ECO:0000313" key="4">
    <source>
        <dbReference type="EMBL" id="CAL4798434.1"/>
    </source>
</evidence>
<reference evidence="3" key="2">
    <citation type="submission" date="2024-04" db="EMBL/GenBank/DDBJ databases">
        <authorList>
            <person name="Chen Y."/>
            <person name="Shah S."/>
            <person name="Dougan E. K."/>
            <person name="Thang M."/>
            <person name="Chan C."/>
        </authorList>
    </citation>
    <scope>NUCLEOTIDE SEQUENCE [LARGE SCALE GENOMIC DNA]</scope>
</reference>
<dbReference type="GO" id="GO:0006888">
    <property type="term" value="P:endoplasmic reticulum to Golgi vesicle-mediated transport"/>
    <property type="evidence" value="ECO:0007669"/>
    <property type="project" value="TreeGrafter"/>
</dbReference>
<dbReference type="AlphaFoldDB" id="A0A9P1DJB1"/>
<evidence type="ECO:0000313" key="5">
    <source>
        <dbReference type="Proteomes" id="UP001152797"/>
    </source>
</evidence>
<accession>A0A9P1DJB1</accession>
<sequence length="662" mass="75318">MNVKHVWGWIAGTGYALATTLTGDNFTIDWLSGWHSQYGQDRKIMRWLYSEHASNEWYSHLAGENRRQGVFIELGAGDGVDKSNTLAFEQKLGWTGLLIEPSPSLYQQLRQNRPKAKCVQTCVAAGATQKDFVDSGLNSGTTSKHRLMTSAKERSLMMCESLSKLIDIHLGHLGSKIDYLSLDVEGSELEILRHFDFQKHQVDVMSIEVDNALPQVMYRRLSNLLTRNGFRFMERISVDEVWVRQRGFHPDPSCSLPVQLQTLPKSPRKGWGGVRTALEDLLQVLKQAVPDESVSISALDLGPDVEILFHYWSNGDLRDWDDQCPMGMLTLGLAFSLLRDRTNNPETDTRHMFIELGQQTVFFWTERLAVTLQTIRRSDLVKESEALAEEFHFRLPLSRAWHISSFQEILESGWPLFGLMSIVGKELAMVPQVVEHLDMETYEEIRPMRMPLLRCNLLVEGTKVSLVQKRPWDFEGIRQSTQHLLMDTDACNLLGAAASIFHHVRFELSQQTKAESPAFHRLVNWTASCSEGLLDPRSCYQKSFGECAALGDDGKAIPAKCLKIAASSRRHGLRLRRPLLSDRLRLWLDQGERLVRTFVERHGLFMAVWSACQKELAPAKSLSDSSGNWPTKKEVWTRETMFDVLHSIQQLLTKGFFGSKTI</sequence>
<dbReference type="InterPro" id="IPR053202">
    <property type="entry name" value="EGF_Rcpt_Signaling_Reg"/>
</dbReference>
<organism evidence="2">
    <name type="scientific">Cladocopium goreaui</name>
    <dbReference type="NCBI Taxonomy" id="2562237"/>
    <lineage>
        <taxon>Eukaryota</taxon>
        <taxon>Sar</taxon>
        <taxon>Alveolata</taxon>
        <taxon>Dinophyceae</taxon>
        <taxon>Suessiales</taxon>
        <taxon>Symbiodiniaceae</taxon>
        <taxon>Cladocopium</taxon>
    </lineage>
</organism>
<dbReference type="GO" id="GO:0005794">
    <property type="term" value="C:Golgi apparatus"/>
    <property type="evidence" value="ECO:0007669"/>
    <property type="project" value="TreeGrafter"/>
</dbReference>
<dbReference type="OrthoDB" id="421724at2759"/>
<dbReference type="Pfam" id="PF05050">
    <property type="entry name" value="Methyltransf_21"/>
    <property type="match status" value="1"/>
</dbReference>
<dbReference type="GO" id="GO:0005789">
    <property type="term" value="C:endoplasmic reticulum membrane"/>
    <property type="evidence" value="ECO:0007669"/>
    <property type="project" value="TreeGrafter"/>
</dbReference>
<feature type="domain" description="Methyltransferase FkbM" evidence="1">
    <location>
        <begin position="74"/>
        <end position="232"/>
    </location>
</feature>
<evidence type="ECO:0000313" key="3">
    <source>
        <dbReference type="EMBL" id="CAL1164497.1"/>
    </source>
</evidence>
<dbReference type="EMBL" id="CAMXCT020005018">
    <property type="protein sequence ID" value="CAL1164497.1"/>
    <property type="molecule type" value="Genomic_DNA"/>
</dbReference>
<dbReference type="EMBL" id="CAMXCT010005018">
    <property type="protein sequence ID" value="CAI4011122.1"/>
    <property type="molecule type" value="Genomic_DNA"/>
</dbReference>
<dbReference type="SUPFAM" id="SSF53335">
    <property type="entry name" value="S-adenosyl-L-methionine-dependent methyltransferases"/>
    <property type="match status" value="1"/>
</dbReference>
<evidence type="ECO:0000259" key="1">
    <source>
        <dbReference type="Pfam" id="PF05050"/>
    </source>
</evidence>
<dbReference type="InterPro" id="IPR006342">
    <property type="entry name" value="FkbM_mtfrase"/>
</dbReference>
<dbReference type="Gene3D" id="3.40.50.150">
    <property type="entry name" value="Vaccinia Virus protein VP39"/>
    <property type="match status" value="1"/>
</dbReference>
<dbReference type="InterPro" id="IPR029063">
    <property type="entry name" value="SAM-dependent_MTases_sf"/>
</dbReference>
<name>A0A9P1DJB1_9DINO</name>
<dbReference type="EMBL" id="CAMXCT030005018">
    <property type="protein sequence ID" value="CAL4798434.1"/>
    <property type="molecule type" value="Genomic_DNA"/>
</dbReference>
<reference evidence="2" key="1">
    <citation type="submission" date="2022-10" db="EMBL/GenBank/DDBJ databases">
        <authorList>
            <person name="Chen Y."/>
            <person name="Dougan E. K."/>
            <person name="Chan C."/>
            <person name="Rhodes N."/>
            <person name="Thang M."/>
        </authorList>
    </citation>
    <scope>NUCLEOTIDE SEQUENCE</scope>
</reference>
<dbReference type="Proteomes" id="UP001152797">
    <property type="component" value="Unassembled WGS sequence"/>
</dbReference>
<comment type="caution">
    <text evidence="2">The sequence shown here is derived from an EMBL/GenBank/DDBJ whole genome shotgun (WGS) entry which is preliminary data.</text>
</comment>
<proteinExistence type="predicted"/>
<dbReference type="GO" id="GO:0031902">
    <property type="term" value="C:late endosome membrane"/>
    <property type="evidence" value="ECO:0007669"/>
    <property type="project" value="TreeGrafter"/>
</dbReference>
<evidence type="ECO:0000313" key="2">
    <source>
        <dbReference type="EMBL" id="CAI4011122.1"/>
    </source>
</evidence>
<dbReference type="GO" id="GO:0016197">
    <property type="term" value="P:endosomal transport"/>
    <property type="evidence" value="ECO:0007669"/>
    <property type="project" value="TreeGrafter"/>
</dbReference>
<dbReference type="PANTHER" id="PTHR34009">
    <property type="entry name" value="PROTEIN STAR"/>
    <property type="match status" value="1"/>
</dbReference>
<protein>
    <submittedName>
        <fullName evidence="4">Protein Star</fullName>
    </submittedName>
</protein>
<dbReference type="GO" id="GO:0005886">
    <property type="term" value="C:plasma membrane"/>
    <property type="evidence" value="ECO:0007669"/>
    <property type="project" value="TreeGrafter"/>
</dbReference>